<keyword evidence="9" id="KW-1185">Reference proteome</keyword>
<dbReference type="InterPro" id="IPR000917">
    <property type="entry name" value="Sulfatase_N"/>
</dbReference>
<evidence type="ECO:0000256" key="6">
    <source>
        <dbReference type="ARBA" id="ARBA00022837"/>
    </source>
</evidence>
<dbReference type="Gene3D" id="3.40.720.10">
    <property type="entry name" value="Alkaline Phosphatase, subunit A"/>
    <property type="match status" value="2"/>
</dbReference>
<dbReference type="RefSeq" id="WP_110360491.1">
    <property type="nucleotide sequence ID" value="NZ_QFLI01000003.1"/>
</dbReference>
<dbReference type="GO" id="GO:0046872">
    <property type="term" value="F:metal ion binding"/>
    <property type="evidence" value="ECO:0007669"/>
    <property type="project" value="UniProtKB-KW"/>
</dbReference>
<evidence type="ECO:0000256" key="3">
    <source>
        <dbReference type="ARBA" id="ARBA00022723"/>
    </source>
</evidence>
<evidence type="ECO:0000256" key="2">
    <source>
        <dbReference type="ARBA" id="ARBA00008779"/>
    </source>
</evidence>
<dbReference type="CDD" id="cd16030">
    <property type="entry name" value="iduronate-2-sulfatase"/>
    <property type="match status" value="1"/>
</dbReference>
<protein>
    <recommendedName>
        <fullName evidence="7">Sulfatase N-terminal domain-containing protein</fullName>
    </recommendedName>
</protein>
<evidence type="ECO:0000256" key="5">
    <source>
        <dbReference type="ARBA" id="ARBA00022801"/>
    </source>
</evidence>
<dbReference type="InterPro" id="IPR017850">
    <property type="entry name" value="Alkaline_phosphatase_core_sf"/>
</dbReference>
<keyword evidence="4" id="KW-0732">Signal</keyword>
<dbReference type="EMBL" id="QFLI01000003">
    <property type="protein sequence ID" value="PXY01682.1"/>
    <property type="molecule type" value="Genomic_DNA"/>
</dbReference>
<dbReference type="InterPro" id="IPR035874">
    <property type="entry name" value="IDS"/>
</dbReference>
<comment type="similarity">
    <text evidence="2">Belongs to the sulfatase family.</text>
</comment>
<keyword evidence="5" id="KW-0378">Hydrolase</keyword>
<dbReference type="PANTHER" id="PTHR45953">
    <property type="entry name" value="IDURONATE 2-SULFATASE"/>
    <property type="match status" value="1"/>
</dbReference>
<comment type="cofactor">
    <cofactor evidence="1">
        <name>Ca(2+)</name>
        <dbReference type="ChEBI" id="CHEBI:29108"/>
    </cofactor>
</comment>
<dbReference type="PANTHER" id="PTHR45953:SF1">
    <property type="entry name" value="IDURONATE 2-SULFATASE"/>
    <property type="match status" value="1"/>
</dbReference>
<keyword evidence="3" id="KW-0479">Metal-binding</keyword>
<organism evidence="8 9">
    <name type="scientific">Marinifilum breve</name>
    <dbReference type="NCBI Taxonomy" id="2184082"/>
    <lineage>
        <taxon>Bacteria</taxon>
        <taxon>Pseudomonadati</taxon>
        <taxon>Bacteroidota</taxon>
        <taxon>Bacteroidia</taxon>
        <taxon>Marinilabiliales</taxon>
        <taxon>Marinifilaceae</taxon>
    </lineage>
</organism>
<evidence type="ECO:0000313" key="9">
    <source>
        <dbReference type="Proteomes" id="UP000248079"/>
    </source>
</evidence>
<gene>
    <name evidence="8" type="ORF">DF185_09445</name>
</gene>
<sequence>MIQKISNTILLGVGTLLLQSCGGEATKTQAETDKPNVLFISVDDLNDWTGVSKGHPDVKTPNLERLAQRGVYFTNAHASVAVCTPSRLAVLSSLAPTTTGCYTNKSGTRNMDVWNEVNLLPVHMRENGYHTMACGKIEGHACWEIEEKFEHQKLWDERKPRAYALTEKLIKDGNRYGAPDFYPFPMGGSGTVKYNKEHGTNFPGFSLCAGPIDREYLPEGKMPDELNVEWAIEKLQKDYDKPFMLGVGFLRPHVPYTAPREYFEMYPLDQIEVPKAIDGEFVDIPIYGKAMAEGITEPGAEHIVRTLGEDYRKQLVQGYLASITFMDAQLGKLLDALDKSKYGKNTIIVLWSDHGQCFGEKMNWRKNNIWNEATVAPMLWVVPGVTDGGQVNKNAVSLLDIYPTLTGLCDVNKSKQQDGEDILPLLQDMNVKRKKPVVSTWTYGSHSIRRDNWRYIRYNDGSEELYDEVKDFGEHTNLANDPKYKAVIKELKQYLPKDIYQPTDKNKEYHMINNRVERWTKNPKSMPDYLN</sequence>
<feature type="domain" description="Sulfatase N-terminal" evidence="7">
    <location>
        <begin position="35"/>
        <end position="410"/>
    </location>
</feature>
<dbReference type="Proteomes" id="UP000248079">
    <property type="component" value="Unassembled WGS sequence"/>
</dbReference>
<name>A0A2V3ZYW2_9BACT</name>
<dbReference type="GO" id="GO:0005737">
    <property type="term" value="C:cytoplasm"/>
    <property type="evidence" value="ECO:0007669"/>
    <property type="project" value="TreeGrafter"/>
</dbReference>
<keyword evidence="6" id="KW-0106">Calcium</keyword>
<dbReference type="GO" id="GO:0004423">
    <property type="term" value="F:iduronate-2-sulfatase activity"/>
    <property type="evidence" value="ECO:0007669"/>
    <property type="project" value="InterPro"/>
</dbReference>
<comment type="caution">
    <text evidence="8">The sequence shown here is derived from an EMBL/GenBank/DDBJ whole genome shotgun (WGS) entry which is preliminary data.</text>
</comment>
<evidence type="ECO:0000256" key="4">
    <source>
        <dbReference type="ARBA" id="ARBA00022729"/>
    </source>
</evidence>
<reference evidence="8 9" key="1">
    <citation type="submission" date="2018-05" db="EMBL/GenBank/DDBJ databases">
        <title>Marinifilum breve JC075T sp. nov., a marine bacterium isolated from Yongle Blue Hole in the South China Sea.</title>
        <authorList>
            <person name="Fu T."/>
        </authorList>
    </citation>
    <scope>NUCLEOTIDE SEQUENCE [LARGE SCALE GENOMIC DNA]</scope>
    <source>
        <strain evidence="8 9">JC075</strain>
    </source>
</reference>
<evidence type="ECO:0000313" key="8">
    <source>
        <dbReference type="EMBL" id="PXY01682.1"/>
    </source>
</evidence>
<accession>A0A2V3ZYW2</accession>
<dbReference type="Pfam" id="PF00884">
    <property type="entry name" value="Sulfatase"/>
    <property type="match status" value="1"/>
</dbReference>
<dbReference type="AlphaFoldDB" id="A0A2V3ZYW2"/>
<evidence type="ECO:0000256" key="1">
    <source>
        <dbReference type="ARBA" id="ARBA00001913"/>
    </source>
</evidence>
<dbReference type="SUPFAM" id="SSF53649">
    <property type="entry name" value="Alkaline phosphatase-like"/>
    <property type="match status" value="1"/>
</dbReference>
<dbReference type="PROSITE" id="PS51257">
    <property type="entry name" value="PROKAR_LIPOPROTEIN"/>
    <property type="match status" value="1"/>
</dbReference>
<dbReference type="OrthoDB" id="9763552at2"/>
<evidence type="ECO:0000259" key="7">
    <source>
        <dbReference type="Pfam" id="PF00884"/>
    </source>
</evidence>
<proteinExistence type="inferred from homology"/>